<gene>
    <name evidence="9" type="ORF">E7747_00465</name>
</gene>
<evidence type="ECO:0000256" key="7">
    <source>
        <dbReference type="PIRSR" id="PIRSR001092-1"/>
    </source>
</evidence>
<keyword evidence="5" id="KW-0378">Hydrolase</keyword>
<dbReference type="InterPro" id="IPR057739">
    <property type="entry name" value="Glyco_hydro_29_N"/>
</dbReference>
<dbReference type="RefSeq" id="WP_136416993.1">
    <property type="nucleotide sequence ID" value="NZ_JAPKWX010000009.1"/>
</dbReference>
<dbReference type="GO" id="GO:0005764">
    <property type="term" value="C:lysosome"/>
    <property type="evidence" value="ECO:0007669"/>
    <property type="project" value="TreeGrafter"/>
</dbReference>
<dbReference type="PANTHER" id="PTHR10030:SF37">
    <property type="entry name" value="ALPHA-L-FUCOSIDASE-RELATED"/>
    <property type="match status" value="1"/>
</dbReference>
<protein>
    <recommendedName>
        <fullName evidence="3">alpha-L-fucosidase</fullName>
        <ecNumber evidence="3">3.2.1.51</ecNumber>
    </recommendedName>
</protein>
<evidence type="ECO:0000313" key="9">
    <source>
        <dbReference type="EMBL" id="QCD43615.1"/>
    </source>
</evidence>
<evidence type="ECO:0000256" key="4">
    <source>
        <dbReference type="ARBA" id="ARBA00022729"/>
    </source>
</evidence>
<keyword evidence="4" id="KW-0732">Signal</keyword>
<dbReference type="GO" id="GO:0016139">
    <property type="term" value="P:glycoside catabolic process"/>
    <property type="evidence" value="ECO:0007669"/>
    <property type="project" value="TreeGrafter"/>
</dbReference>
<feature type="site" description="May be important for catalysis" evidence="7">
    <location>
        <position position="265"/>
    </location>
</feature>
<feature type="domain" description="Glycoside hydrolase family 29 N-terminal" evidence="8">
    <location>
        <begin position="4"/>
        <end position="333"/>
    </location>
</feature>
<dbReference type="InterPro" id="IPR016286">
    <property type="entry name" value="FUC_metazoa-typ"/>
</dbReference>
<evidence type="ECO:0000259" key="8">
    <source>
        <dbReference type="Pfam" id="PF01120"/>
    </source>
</evidence>
<evidence type="ECO:0000313" key="10">
    <source>
        <dbReference type="Proteomes" id="UP000297149"/>
    </source>
</evidence>
<evidence type="ECO:0000256" key="5">
    <source>
        <dbReference type="ARBA" id="ARBA00022801"/>
    </source>
</evidence>
<dbReference type="GO" id="GO:0004560">
    <property type="term" value="F:alpha-L-fucosidase activity"/>
    <property type="evidence" value="ECO:0007669"/>
    <property type="project" value="InterPro"/>
</dbReference>
<name>A0A4P7W814_9BACT</name>
<reference evidence="10" key="1">
    <citation type="submission" date="2019-02" db="EMBL/GenBank/DDBJ databases">
        <title>Isolation and identification of novel species under the genus Muribaculum.</title>
        <authorList>
            <person name="Miyake S."/>
            <person name="Ding Y."/>
            <person name="Low A."/>
            <person name="Soh M."/>
            <person name="Seedorf H."/>
        </authorList>
    </citation>
    <scope>NUCLEOTIDE SEQUENCE [LARGE SCALE GENOMIC DNA]</scope>
    <source>
        <strain evidence="10">H5</strain>
    </source>
</reference>
<dbReference type="PRINTS" id="PR00741">
    <property type="entry name" value="GLHYDRLASE29"/>
</dbReference>
<evidence type="ECO:0000256" key="3">
    <source>
        <dbReference type="ARBA" id="ARBA00012662"/>
    </source>
</evidence>
<dbReference type="SUPFAM" id="SSF51445">
    <property type="entry name" value="(Trans)glycosidases"/>
    <property type="match status" value="1"/>
</dbReference>
<evidence type="ECO:0000256" key="6">
    <source>
        <dbReference type="ARBA" id="ARBA00023295"/>
    </source>
</evidence>
<keyword evidence="10" id="KW-1185">Reference proteome</keyword>
<dbReference type="GO" id="GO:0006004">
    <property type="term" value="P:fucose metabolic process"/>
    <property type="evidence" value="ECO:0007669"/>
    <property type="project" value="InterPro"/>
</dbReference>
<dbReference type="PIRSF" id="PIRSF001092">
    <property type="entry name" value="Alpha-L-fucosidase"/>
    <property type="match status" value="1"/>
</dbReference>
<dbReference type="InterPro" id="IPR000933">
    <property type="entry name" value="Glyco_hydro_29"/>
</dbReference>
<organism evidence="9 10">
    <name type="scientific">Duncaniella dubosii</name>
    <dbReference type="NCBI Taxonomy" id="2518971"/>
    <lineage>
        <taxon>Bacteria</taxon>
        <taxon>Pseudomonadati</taxon>
        <taxon>Bacteroidota</taxon>
        <taxon>Bacteroidia</taxon>
        <taxon>Bacteroidales</taxon>
        <taxon>Muribaculaceae</taxon>
        <taxon>Duncaniella</taxon>
    </lineage>
</organism>
<sequence length="423" mass="48513">MTAATTDSHYTPSPEVINSQKEFETDRFGIFIHWGIYSMFARGEWYLNYGPKADEYAKAAKGFYPADFDASAWVSAIKDSGARYICFTTRHHDGFSMFHTAESDYNIVDATPFKRDVLKELSDECRRQNVKLHLYYSHIDWTRDDYPWGRTGRTTGKDSLKADWPHYYAFMNRQLRELLTNYGPIRAVWFDGWWDHDEDKTPFDWELPEQYRMIHELQPACMIGNNHHQTPFEGEDLQIFERDLPGENTAGLSGQAISRLPLETCNTMNGMWGYKIEDTDYKDTRTLIHYLVKTAGMGANLLLNIGPQPNGELPAAALERLKEMGKWMRENGETIYGTSAGPFPAQEWGTCTRKGSRLFVHLLTPKSTDIFLPAKLNIRKATVLADGSKVRFSKNDNGVTLHLDAIPDCIDHIIELEINQPVK</sequence>
<accession>A0A4P7W814</accession>
<comment type="function">
    <text evidence="1">Alpha-L-fucosidase is responsible for hydrolyzing the alpha-1,6-linked fucose joined to the reducing-end N-acetylglucosamine of the carbohydrate moieties of glycoproteins.</text>
</comment>
<dbReference type="Pfam" id="PF01120">
    <property type="entry name" value="Alpha_L_fucos"/>
    <property type="match status" value="1"/>
</dbReference>
<dbReference type="Proteomes" id="UP000297149">
    <property type="component" value="Chromosome"/>
</dbReference>
<comment type="similarity">
    <text evidence="2">Belongs to the glycosyl hydrolase 29 family.</text>
</comment>
<proteinExistence type="inferred from homology"/>
<dbReference type="InterPro" id="IPR017853">
    <property type="entry name" value="GH"/>
</dbReference>
<keyword evidence="6" id="KW-0326">Glycosidase</keyword>
<evidence type="ECO:0000256" key="2">
    <source>
        <dbReference type="ARBA" id="ARBA00007951"/>
    </source>
</evidence>
<dbReference type="Gene3D" id="3.20.20.80">
    <property type="entry name" value="Glycosidases"/>
    <property type="match status" value="1"/>
</dbReference>
<dbReference type="KEGG" id="ddb:E7747_00465"/>
<dbReference type="EC" id="3.2.1.51" evidence="3"/>
<dbReference type="SMART" id="SM00812">
    <property type="entry name" value="Alpha_L_fucos"/>
    <property type="match status" value="1"/>
</dbReference>
<dbReference type="PANTHER" id="PTHR10030">
    <property type="entry name" value="ALPHA-L-FUCOSIDASE"/>
    <property type="match status" value="1"/>
</dbReference>
<dbReference type="EMBL" id="CP039396">
    <property type="protein sequence ID" value="QCD43615.1"/>
    <property type="molecule type" value="Genomic_DNA"/>
</dbReference>
<evidence type="ECO:0000256" key="1">
    <source>
        <dbReference type="ARBA" id="ARBA00004071"/>
    </source>
</evidence>
<dbReference type="AlphaFoldDB" id="A0A4P7W814"/>